<keyword evidence="2" id="KW-1185">Reference proteome</keyword>
<comment type="caution">
    <text evidence="1">The sequence shown here is derived from an EMBL/GenBank/DDBJ whole genome shotgun (WGS) entry which is preliminary data.</text>
</comment>
<sequence length="84" mass="9515">MRIGLIIISCGVFTREESLCVIGNSFRDFSPPLCAPSRAEKTTSFYRTPKKLLLRLLNNQPQNICQTLPIPQKALKDALRFMGF</sequence>
<reference evidence="1 2" key="1">
    <citation type="submission" date="2018-04" db="EMBL/GenBank/DDBJ databases">
        <title>Novel Campyloabacter and Helicobacter Species and Strains.</title>
        <authorList>
            <person name="Mannion A.J."/>
            <person name="Shen Z."/>
            <person name="Fox J.G."/>
        </authorList>
    </citation>
    <scope>NUCLEOTIDE SEQUENCE [LARGE SCALE GENOMIC DNA]</scope>
    <source>
        <strain evidence="1 2">MIT 98-6070</strain>
    </source>
</reference>
<gene>
    <name evidence="1" type="ORF">CQA63_02525</name>
</gene>
<dbReference type="EMBL" id="NXLR01000003">
    <property type="protein sequence ID" value="RDU60449.1"/>
    <property type="molecule type" value="Genomic_DNA"/>
</dbReference>
<name>A0A3D8I5M0_9HELI</name>
<evidence type="ECO:0000313" key="2">
    <source>
        <dbReference type="Proteomes" id="UP000256599"/>
    </source>
</evidence>
<protein>
    <submittedName>
        <fullName evidence="1">Uncharacterized protein</fullName>
    </submittedName>
</protein>
<proteinExistence type="predicted"/>
<organism evidence="1 2">
    <name type="scientific">Helicobacter marmotae</name>
    <dbReference type="NCBI Taxonomy" id="152490"/>
    <lineage>
        <taxon>Bacteria</taxon>
        <taxon>Pseudomonadati</taxon>
        <taxon>Campylobacterota</taxon>
        <taxon>Epsilonproteobacteria</taxon>
        <taxon>Campylobacterales</taxon>
        <taxon>Helicobacteraceae</taxon>
        <taxon>Helicobacter</taxon>
    </lineage>
</organism>
<dbReference type="RefSeq" id="WP_104700328.1">
    <property type="nucleotide sequence ID" value="NZ_FZPP01000026.1"/>
</dbReference>
<evidence type="ECO:0000313" key="1">
    <source>
        <dbReference type="EMBL" id="RDU60449.1"/>
    </source>
</evidence>
<dbReference type="AlphaFoldDB" id="A0A3D8I5M0"/>
<accession>A0A3D8I5M0</accession>
<dbReference type="Proteomes" id="UP000256599">
    <property type="component" value="Unassembled WGS sequence"/>
</dbReference>